<evidence type="ECO:0000259" key="1">
    <source>
        <dbReference type="Pfam" id="PF00646"/>
    </source>
</evidence>
<dbReference type="Gene3D" id="1.20.1280.50">
    <property type="match status" value="1"/>
</dbReference>
<dbReference type="InterPro" id="IPR001810">
    <property type="entry name" value="F-box_dom"/>
</dbReference>
<name>A0AAF0PKX1_SOLVR</name>
<dbReference type="CDD" id="cd22160">
    <property type="entry name" value="F-box_AtFBL13-like"/>
    <property type="match status" value="1"/>
</dbReference>
<evidence type="ECO:0000313" key="2">
    <source>
        <dbReference type="EMBL" id="WMV06839.1"/>
    </source>
</evidence>
<organism evidence="2 3">
    <name type="scientific">Solanum verrucosum</name>
    <dbReference type="NCBI Taxonomy" id="315347"/>
    <lineage>
        <taxon>Eukaryota</taxon>
        <taxon>Viridiplantae</taxon>
        <taxon>Streptophyta</taxon>
        <taxon>Embryophyta</taxon>
        <taxon>Tracheophyta</taxon>
        <taxon>Spermatophyta</taxon>
        <taxon>Magnoliopsida</taxon>
        <taxon>eudicotyledons</taxon>
        <taxon>Gunneridae</taxon>
        <taxon>Pentapetalae</taxon>
        <taxon>asterids</taxon>
        <taxon>lamiids</taxon>
        <taxon>Solanales</taxon>
        <taxon>Solanaceae</taxon>
        <taxon>Solanoideae</taxon>
        <taxon>Solaneae</taxon>
        <taxon>Solanum</taxon>
    </lineage>
</organism>
<dbReference type="PANTHER" id="PTHR31639">
    <property type="entry name" value="F-BOX PROTEIN-LIKE"/>
    <property type="match status" value="1"/>
</dbReference>
<sequence>MENMRFKAETVTSSKLKGTTWEDVDVGDIAMISISYGRIVSHLQFLYVKDGKFSPSVRHGDLIENLEIVLHLLAQILPVVLCCFMESQKMTKRAAMSSSAVSVRDNVINLEVCERSIRSEGESLNKLDDDTLVQILCGLPLKDAARTSVLSRRWRHLWRRSLMHPLNNM</sequence>
<accession>A0AAF0PKX1</accession>
<proteinExistence type="predicted"/>
<dbReference type="SUPFAM" id="SSF81383">
    <property type="entry name" value="F-box domain"/>
    <property type="match status" value="1"/>
</dbReference>
<gene>
    <name evidence="2" type="ORF">MTR67_000224</name>
</gene>
<feature type="domain" description="F-box" evidence="1">
    <location>
        <begin position="125"/>
        <end position="161"/>
    </location>
</feature>
<reference evidence="2" key="1">
    <citation type="submission" date="2023-08" db="EMBL/GenBank/DDBJ databases">
        <title>A de novo genome assembly of Solanum verrucosum Schlechtendal, a Mexican diploid species geographically isolated from the other diploid A-genome species in potato relatives.</title>
        <authorList>
            <person name="Hosaka K."/>
        </authorList>
    </citation>
    <scope>NUCLEOTIDE SEQUENCE</scope>
    <source>
        <tissue evidence="2">Young leaves</tissue>
    </source>
</reference>
<dbReference type="Pfam" id="PF00646">
    <property type="entry name" value="F-box"/>
    <property type="match status" value="1"/>
</dbReference>
<dbReference type="EMBL" id="CP133612">
    <property type="protein sequence ID" value="WMV06839.1"/>
    <property type="molecule type" value="Genomic_DNA"/>
</dbReference>
<dbReference type="Proteomes" id="UP001234989">
    <property type="component" value="Chromosome 1"/>
</dbReference>
<protein>
    <recommendedName>
        <fullName evidence="1">F-box domain-containing protein</fullName>
    </recommendedName>
</protein>
<dbReference type="Gene3D" id="2.100.10.30">
    <property type="entry name" value="Jacalin-like lectin domain"/>
    <property type="match status" value="1"/>
</dbReference>
<dbReference type="InterPro" id="IPR036047">
    <property type="entry name" value="F-box-like_dom_sf"/>
</dbReference>
<dbReference type="InterPro" id="IPR053781">
    <property type="entry name" value="F-box_AtFBL13-like"/>
</dbReference>
<dbReference type="AlphaFoldDB" id="A0AAF0PKX1"/>
<keyword evidence="3" id="KW-1185">Reference proteome</keyword>
<evidence type="ECO:0000313" key="3">
    <source>
        <dbReference type="Proteomes" id="UP001234989"/>
    </source>
</evidence>
<dbReference type="PANTHER" id="PTHR31639:SF256">
    <property type="entry name" value="OS07G0242900 PROTEIN"/>
    <property type="match status" value="1"/>
</dbReference>
<dbReference type="InterPro" id="IPR036404">
    <property type="entry name" value="Jacalin-like_lectin_dom_sf"/>
</dbReference>